<feature type="transmembrane region" description="Helical" evidence="7">
    <location>
        <begin position="305"/>
        <end position="326"/>
    </location>
</feature>
<dbReference type="PANTHER" id="PTHR42718">
    <property type="entry name" value="MAJOR FACILITATOR SUPERFAMILY MULTIDRUG TRANSPORTER MFSC"/>
    <property type="match status" value="1"/>
</dbReference>
<feature type="transmembrane region" description="Helical" evidence="7">
    <location>
        <begin position="18"/>
        <end position="45"/>
    </location>
</feature>
<feature type="transmembrane region" description="Helical" evidence="7">
    <location>
        <begin position="413"/>
        <end position="432"/>
    </location>
</feature>
<keyword evidence="5 7" id="KW-1133">Transmembrane helix</keyword>
<reference evidence="9" key="1">
    <citation type="submission" date="2020-02" db="EMBL/GenBank/DDBJ databases">
        <authorList>
            <person name="Meier V. D."/>
        </authorList>
    </citation>
    <scope>NUCLEOTIDE SEQUENCE</scope>
    <source>
        <strain evidence="9">AVDCRST_MAG48</strain>
    </source>
</reference>
<feature type="transmembrane region" description="Helical" evidence="7">
    <location>
        <begin position="172"/>
        <end position="189"/>
    </location>
</feature>
<dbReference type="InterPro" id="IPR004638">
    <property type="entry name" value="EmrB-like"/>
</dbReference>
<feature type="domain" description="Major facilitator superfamily (MFS) profile" evidence="8">
    <location>
        <begin position="19"/>
        <end position="468"/>
    </location>
</feature>
<dbReference type="Pfam" id="PF07690">
    <property type="entry name" value="MFS_1"/>
    <property type="match status" value="1"/>
</dbReference>
<proteinExistence type="predicted"/>
<dbReference type="Gene3D" id="1.20.1720.10">
    <property type="entry name" value="Multidrug resistance protein D"/>
    <property type="match status" value="1"/>
</dbReference>
<organism evidence="9">
    <name type="scientific">uncultured Friedmanniella sp</name>
    <dbReference type="NCBI Taxonomy" id="335381"/>
    <lineage>
        <taxon>Bacteria</taxon>
        <taxon>Bacillati</taxon>
        <taxon>Actinomycetota</taxon>
        <taxon>Actinomycetes</taxon>
        <taxon>Propionibacteriales</taxon>
        <taxon>Nocardioidaceae</taxon>
        <taxon>Friedmanniella</taxon>
        <taxon>environmental samples</taxon>
    </lineage>
</organism>
<dbReference type="InterPro" id="IPR036259">
    <property type="entry name" value="MFS_trans_sf"/>
</dbReference>
<evidence type="ECO:0000256" key="6">
    <source>
        <dbReference type="ARBA" id="ARBA00023136"/>
    </source>
</evidence>
<name>A0A6J4JXQ0_9ACTN</name>
<keyword evidence="4 7" id="KW-0812">Transmembrane</keyword>
<dbReference type="AlphaFoldDB" id="A0A6J4JXQ0"/>
<feature type="transmembrane region" description="Helical" evidence="7">
    <location>
        <begin position="233"/>
        <end position="255"/>
    </location>
</feature>
<feature type="transmembrane region" description="Helical" evidence="7">
    <location>
        <begin position="85"/>
        <end position="104"/>
    </location>
</feature>
<evidence type="ECO:0000313" key="9">
    <source>
        <dbReference type="EMBL" id="CAA9290016.1"/>
    </source>
</evidence>
<dbReference type="Gene3D" id="1.20.1250.20">
    <property type="entry name" value="MFS general substrate transporter like domains"/>
    <property type="match status" value="1"/>
</dbReference>
<evidence type="ECO:0000256" key="5">
    <source>
        <dbReference type="ARBA" id="ARBA00022989"/>
    </source>
</evidence>
<dbReference type="GO" id="GO:0022857">
    <property type="term" value="F:transmembrane transporter activity"/>
    <property type="evidence" value="ECO:0007669"/>
    <property type="project" value="InterPro"/>
</dbReference>
<dbReference type="PANTHER" id="PTHR42718:SF42">
    <property type="entry name" value="EXPORT PROTEIN"/>
    <property type="match status" value="1"/>
</dbReference>
<evidence type="ECO:0000256" key="3">
    <source>
        <dbReference type="ARBA" id="ARBA00022475"/>
    </source>
</evidence>
<accession>A0A6J4JXQ0</accession>
<dbReference type="InterPro" id="IPR020846">
    <property type="entry name" value="MFS_dom"/>
</dbReference>
<feature type="transmembrane region" description="Helical" evidence="7">
    <location>
        <begin position="57"/>
        <end position="76"/>
    </location>
</feature>
<keyword evidence="2" id="KW-0813">Transport</keyword>
<keyword evidence="6 7" id="KW-0472">Membrane</keyword>
<protein>
    <submittedName>
        <fullName evidence="9">Uncharacterized MFS-type transporter</fullName>
    </submittedName>
</protein>
<evidence type="ECO:0000256" key="1">
    <source>
        <dbReference type="ARBA" id="ARBA00004651"/>
    </source>
</evidence>
<dbReference type="EMBL" id="CADCTS010000063">
    <property type="protein sequence ID" value="CAA9290016.1"/>
    <property type="molecule type" value="Genomic_DNA"/>
</dbReference>
<dbReference type="PROSITE" id="PS50850">
    <property type="entry name" value="MFS"/>
    <property type="match status" value="1"/>
</dbReference>
<feature type="transmembrane region" description="Helical" evidence="7">
    <location>
        <begin position="143"/>
        <end position="166"/>
    </location>
</feature>
<feature type="transmembrane region" description="Helical" evidence="7">
    <location>
        <begin position="368"/>
        <end position="392"/>
    </location>
</feature>
<sequence>MTVAPAELVRAGSRQGRWVLLATIAGSGLALLDGTVVNVALAAIGRDFDAGFTALQWVVNAYTLTLAALILLGGVLGDLYGRRRVFLVGVVWFAVASALCALAPGEEVLIAARALQGVGGALLTPGSLAIISASFAPQDRARAVGAWSGLGGIAGAVGPFLGGWLVGIDWRWVFLINLPVAALIVVVTLRHVPESRDDEVVAGTGRVDLPGTVLVVAALGGLTYALTEAGRSGWHPVLVAVAGAGLLAGVAFVLVERRVRQPLVRLDMFTDRVFAATNLVTVFVYAALSVYFFLIVLQLQVVSGWSPLAAGTAVLPVTVCMLLLSARAGALAQRQGPRLLMTAGCVLSAAGFVAALRVGPRADFLTDVLPSVLLLGLGLSCAVAPLTAAVLAAAPDHLAGAASGVNNATARSAGLLAIAVVPAVAGLGGAGVDDAGPLAQGFVVAMLVGAGLLAVGALVSWAGLGRHGARPLA</sequence>
<dbReference type="InterPro" id="IPR011701">
    <property type="entry name" value="MFS"/>
</dbReference>
<feature type="transmembrane region" description="Helical" evidence="7">
    <location>
        <begin position="276"/>
        <end position="299"/>
    </location>
</feature>
<dbReference type="SUPFAM" id="SSF103473">
    <property type="entry name" value="MFS general substrate transporter"/>
    <property type="match status" value="1"/>
</dbReference>
<evidence type="ECO:0000256" key="4">
    <source>
        <dbReference type="ARBA" id="ARBA00022692"/>
    </source>
</evidence>
<evidence type="ECO:0000259" key="8">
    <source>
        <dbReference type="PROSITE" id="PS50850"/>
    </source>
</evidence>
<keyword evidence="3" id="KW-1003">Cell membrane</keyword>
<comment type="subcellular location">
    <subcellularLocation>
        <location evidence="1">Cell membrane</location>
        <topology evidence="1">Multi-pass membrane protein</topology>
    </subcellularLocation>
</comment>
<feature type="transmembrane region" description="Helical" evidence="7">
    <location>
        <begin position="438"/>
        <end position="464"/>
    </location>
</feature>
<evidence type="ECO:0000256" key="2">
    <source>
        <dbReference type="ARBA" id="ARBA00022448"/>
    </source>
</evidence>
<gene>
    <name evidence="9" type="ORF">AVDCRST_MAG48-440</name>
</gene>
<feature type="transmembrane region" description="Helical" evidence="7">
    <location>
        <begin position="338"/>
        <end position="356"/>
    </location>
</feature>
<dbReference type="CDD" id="cd17321">
    <property type="entry name" value="MFS_MMR_MDR_like"/>
    <property type="match status" value="1"/>
</dbReference>
<feature type="transmembrane region" description="Helical" evidence="7">
    <location>
        <begin position="209"/>
        <end position="227"/>
    </location>
</feature>
<dbReference type="GO" id="GO:0005886">
    <property type="term" value="C:plasma membrane"/>
    <property type="evidence" value="ECO:0007669"/>
    <property type="project" value="UniProtKB-SubCell"/>
</dbReference>
<evidence type="ECO:0000256" key="7">
    <source>
        <dbReference type="SAM" id="Phobius"/>
    </source>
</evidence>
<dbReference type="NCBIfam" id="TIGR00711">
    <property type="entry name" value="efflux_EmrB"/>
    <property type="match status" value="1"/>
</dbReference>
<feature type="transmembrane region" description="Helical" evidence="7">
    <location>
        <begin position="110"/>
        <end position="131"/>
    </location>
</feature>